<feature type="transmembrane region" description="Helical" evidence="5">
    <location>
        <begin position="51"/>
        <end position="70"/>
    </location>
</feature>
<keyword evidence="4 5" id="KW-0472">Membrane</keyword>
<dbReference type="InterPro" id="IPR014743">
    <property type="entry name" value="Cl-channel_core"/>
</dbReference>
<feature type="transmembrane region" description="Helical" evidence="5">
    <location>
        <begin position="255"/>
        <end position="273"/>
    </location>
</feature>
<dbReference type="InterPro" id="IPR001807">
    <property type="entry name" value="ClC"/>
</dbReference>
<feature type="transmembrane region" description="Helical" evidence="5">
    <location>
        <begin position="17"/>
        <end position="39"/>
    </location>
</feature>
<reference evidence="6 7" key="1">
    <citation type="submission" date="2016-05" db="EMBL/GenBank/DDBJ databases">
        <title>Paenibacillus oryzae. sp. nov., isolated from the rice root.</title>
        <authorList>
            <person name="Zhang J."/>
            <person name="Zhang X."/>
        </authorList>
    </citation>
    <scope>NUCLEOTIDE SEQUENCE [LARGE SCALE GENOMIC DNA]</scope>
    <source>
        <strain evidence="6 7">1DrF-4</strain>
    </source>
</reference>
<sequence>MKQSTAKSPVLIAARKYIALPAAAGVAAGSASALFLASLQLVSALQAQHHFLLWLLPFGGALAAFCYMKYGKEASRGNNLVFEQIHSGKGIVPFVMAPLVLLGTLLTHLLGGSAGREGTAVQMGGSLSAAIGKRLGLSETDSRQLVLYGVCAGFGSVFGTPIAATIFGLEAGARRNMLLGSLFSCLLASCVGHGVTLAWGIRHTHYDIGRLPELDALVLLKTALAGIAFGVMALLFVEGLTVVKWGLSKVSSHPPVKGFIGGLLVVILVYAIGSRDYLGLGLPLMEQAFLEPASPLAPFLKLLFTIVTLGAGFPGGEVTPLFVIGSTAGSALAPLLLLPAPLLAALGFVAVFGAAAKTPLACMALGMELFGLQGAPYIITACAVGYLLSGKAGIYASHVNANSNRLAFRTRRKAE</sequence>
<evidence type="ECO:0000313" key="7">
    <source>
        <dbReference type="Proteomes" id="UP000092024"/>
    </source>
</evidence>
<feature type="transmembrane region" description="Helical" evidence="5">
    <location>
        <begin position="335"/>
        <end position="355"/>
    </location>
</feature>
<protein>
    <submittedName>
        <fullName evidence="6">Voltage-gated chloride channel protein</fullName>
    </submittedName>
</protein>
<organism evidence="6 7">
    <name type="scientific">Paenibacillus oryzae</name>
    <dbReference type="NCBI Taxonomy" id="1844972"/>
    <lineage>
        <taxon>Bacteria</taxon>
        <taxon>Bacillati</taxon>
        <taxon>Bacillota</taxon>
        <taxon>Bacilli</taxon>
        <taxon>Bacillales</taxon>
        <taxon>Paenibacillaceae</taxon>
        <taxon>Paenibacillus</taxon>
    </lineage>
</organism>
<dbReference type="EMBL" id="LYPA01000042">
    <property type="protein sequence ID" value="OBR66944.1"/>
    <property type="molecule type" value="Genomic_DNA"/>
</dbReference>
<name>A0A1A5YMW1_9BACL</name>
<evidence type="ECO:0000256" key="1">
    <source>
        <dbReference type="ARBA" id="ARBA00004141"/>
    </source>
</evidence>
<dbReference type="GO" id="GO:0016020">
    <property type="term" value="C:membrane"/>
    <property type="evidence" value="ECO:0007669"/>
    <property type="project" value="UniProtKB-SubCell"/>
</dbReference>
<accession>A0A1A5YMW1</accession>
<dbReference type="Gene3D" id="1.10.3080.10">
    <property type="entry name" value="Clc chloride channel"/>
    <property type="match status" value="1"/>
</dbReference>
<dbReference type="SUPFAM" id="SSF81340">
    <property type="entry name" value="Clc chloride channel"/>
    <property type="match status" value="1"/>
</dbReference>
<evidence type="ECO:0000313" key="6">
    <source>
        <dbReference type="EMBL" id="OBR66944.1"/>
    </source>
</evidence>
<feature type="transmembrane region" description="Helical" evidence="5">
    <location>
        <begin position="375"/>
        <end position="396"/>
    </location>
</feature>
<feature type="transmembrane region" description="Helical" evidence="5">
    <location>
        <begin position="145"/>
        <end position="169"/>
    </location>
</feature>
<gene>
    <name evidence="6" type="ORF">A7K91_21690</name>
</gene>
<feature type="transmembrane region" description="Helical" evidence="5">
    <location>
        <begin position="91"/>
        <end position="110"/>
    </location>
</feature>
<dbReference type="GO" id="GO:0015108">
    <property type="term" value="F:chloride transmembrane transporter activity"/>
    <property type="evidence" value="ECO:0007669"/>
    <property type="project" value="InterPro"/>
</dbReference>
<dbReference type="PRINTS" id="PR00762">
    <property type="entry name" value="CLCHANNEL"/>
</dbReference>
<feature type="transmembrane region" description="Helical" evidence="5">
    <location>
        <begin position="222"/>
        <end position="243"/>
    </location>
</feature>
<keyword evidence="7" id="KW-1185">Reference proteome</keyword>
<feature type="transmembrane region" description="Helical" evidence="5">
    <location>
        <begin position="302"/>
        <end position="323"/>
    </location>
</feature>
<evidence type="ECO:0000256" key="3">
    <source>
        <dbReference type="ARBA" id="ARBA00022989"/>
    </source>
</evidence>
<dbReference type="PANTHER" id="PTHR43427:SF12">
    <property type="entry name" value="CHLORIDE TRANSPORTER"/>
    <property type="match status" value="1"/>
</dbReference>
<feature type="transmembrane region" description="Helical" evidence="5">
    <location>
        <begin position="181"/>
        <end position="202"/>
    </location>
</feature>
<dbReference type="OrthoDB" id="9767361at2"/>
<comment type="subcellular location">
    <subcellularLocation>
        <location evidence="1">Membrane</location>
        <topology evidence="1">Multi-pass membrane protein</topology>
    </subcellularLocation>
</comment>
<keyword evidence="2 5" id="KW-0812">Transmembrane</keyword>
<dbReference type="RefSeq" id="WP_068680912.1">
    <property type="nucleotide sequence ID" value="NZ_LYPA01000042.1"/>
</dbReference>
<evidence type="ECO:0000256" key="4">
    <source>
        <dbReference type="ARBA" id="ARBA00023136"/>
    </source>
</evidence>
<dbReference type="STRING" id="1844972.A7K91_21690"/>
<dbReference type="InterPro" id="IPR050368">
    <property type="entry name" value="ClC-type_chloride_channel"/>
</dbReference>
<dbReference type="Proteomes" id="UP000092024">
    <property type="component" value="Unassembled WGS sequence"/>
</dbReference>
<evidence type="ECO:0000256" key="5">
    <source>
        <dbReference type="SAM" id="Phobius"/>
    </source>
</evidence>
<dbReference type="Pfam" id="PF00654">
    <property type="entry name" value="Voltage_CLC"/>
    <property type="match status" value="1"/>
</dbReference>
<dbReference type="AlphaFoldDB" id="A0A1A5YMW1"/>
<dbReference type="PANTHER" id="PTHR43427">
    <property type="entry name" value="CHLORIDE CHANNEL PROTEIN CLC-E"/>
    <property type="match status" value="1"/>
</dbReference>
<comment type="caution">
    <text evidence="6">The sequence shown here is derived from an EMBL/GenBank/DDBJ whole genome shotgun (WGS) entry which is preliminary data.</text>
</comment>
<evidence type="ECO:0000256" key="2">
    <source>
        <dbReference type="ARBA" id="ARBA00022692"/>
    </source>
</evidence>
<keyword evidence="3 5" id="KW-1133">Transmembrane helix</keyword>
<proteinExistence type="predicted"/>